<evidence type="ECO:0000313" key="2">
    <source>
        <dbReference type="Proteomes" id="UP001500707"/>
    </source>
</evidence>
<dbReference type="EMBL" id="BAABCE010000089">
    <property type="protein sequence ID" value="GAA3599705.1"/>
    <property type="molecule type" value="Genomic_DNA"/>
</dbReference>
<proteinExistence type="predicted"/>
<sequence>MTGMHEHSSIHRRLATLGDAIDAALTSSPCAGPTFGLPGLDLAAGRLQAGSPSWQCLRRLAEVR</sequence>
<reference evidence="2" key="1">
    <citation type="journal article" date="2019" name="Int. J. Syst. Evol. Microbiol.">
        <title>The Global Catalogue of Microorganisms (GCM) 10K type strain sequencing project: providing services to taxonomists for standard genome sequencing and annotation.</title>
        <authorList>
            <consortium name="The Broad Institute Genomics Platform"/>
            <consortium name="The Broad Institute Genome Sequencing Center for Infectious Disease"/>
            <person name="Wu L."/>
            <person name="Ma J."/>
        </authorList>
    </citation>
    <scope>NUCLEOTIDE SEQUENCE [LARGE SCALE GENOMIC DNA]</scope>
    <source>
        <strain evidence="2">JCM 17656</strain>
    </source>
</reference>
<protein>
    <submittedName>
        <fullName evidence="1">Uncharacterized protein</fullName>
    </submittedName>
</protein>
<evidence type="ECO:0000313" key="1">
    <source>
        <dbReference type="EMBL" id="GAA3599705.1"/>
    </source>
</evidence>
<accession>A0ABP6Z8E2</accession>
<dbReference type="Proteomes" id="UP001500707">
    <property type="component" value="Unassembled WGS sequence"/>
</dbReference>
<keyword evidence="2" id="KW-1185">Reference proteome</keyword>
<organism evidence="1 2">
    <name type="scientific">Streptomyces osmaniensis</name>
    <dbReference type="NCBI Taxonomy" id="593134"/>
    <lineage>
        <taxon>Bacteria</taxon>
        <taxon>Bacillati</taxon>
        <taxon>Actinomycetota</taxon>
        <taxon>Actinomycetes</taxon>
        <taxon>Kitasatosporales</taxon>
        <taxon>Streptomycetaceae</taxon>
        <taxon>Streptomyces</taxon>
    </lineage>
</organism>
<comment type="caution">
    <text evidence="1">The sequence shown here is derived from an EMBL/GenBank/DDBJ whole genome shotgun (WGS) entry which is preliminary data.</text>
</comment>
<name>A0ABP6Z8E2_9ACTN</name>
<gene>
    <name evidence="1" type="ORF">GCM10022295_93570</name>
</gene>